<organism evidence="5 6">
    <name type="scientific">Actinokineospora bangkokensis</name>
    <dbReference type="NCBI Taxonomy" id="1193682"/>
    <lineage>
        <taxon>Bacteria</taxon>
        <taxon>Bacillati</taxon>
        <taxon>Actinomycetota</taxon>
        <taxon>Actinomycetes</taxon>
        <taxon>Pseudonocardiales</taxon>
        <taxon>Pseudonocardiaceae</taxon>
        <taxon>Actinokineospora</taxon>
    </lineage>
</organism>
<evidence type="ECO:0000313" key="5">
    <source>
        <dbReference type="EMBL" id="OLR89761.1"/>
    </source>
</evidence>
<protein>
    <submittedName>
        <fullName evidence="5">Methyltransferase type 11</fullName>
    </submittedName>
</protein>
<keyword evidence="3 5" id="KW-0808">Transferase</keyword>
<dbReference type="Pfam" id="PF08241">
    <property type="entry name" value="Methyltransf_11"/>
    <property type="match status" value="1"/>
</dbReference>
<dbReference type="EMBL" id="MKQR01000028">
    <property type="protein sequence ID" value="OLR89761.1"/>
    <property type="molecule type" value="Genomic_DNA"/>
</dbReference>
<dbReference type="InterPro" id="IPR051052">
    <property type="entry name" value="Diverse_substrate_MTase"/>
</dbReference>
<evidence type="ECO:0000256" key="1">
    <source>
        <dbReference type="ARBA" id="ARBA00008361"/>
    </source>
</evidence>
<dbReference type="STRING" id="1193682.BJP25_01655"/>
<dbReference type="PANTHER" id="PTHR44942">
    <property type="entry name" value="METHYLTRANSF_11 DOMAIN-CONTAINING PROTEIN"/>
    <property type="match status" value="1"/>
</dbReference>
<accession>A0A1Q9LCK6</accession>
<dbReference type="InterPro" id="IPR013216">
    <property type="entry name" value="Methyltransf_11"/>
</dbReference>
<reference evidence="5 6" key="1">
    <citation type="submission" date="2016-10" db="EMBL/GenBank/DDBJ databases">
        <title>The Draft Genome Sequence of Actinokineospora bangkokensis 44EHWT reveals the biosynthetic pathway of antifungal compounds Thailandins with unusual extender unit butylmalonyl-CoA.</title>
        <authorList>
            <person name="Greule A."/>
            <person name="Intra B."/>
            <person name="Flemming S."/>
            <person name="Rommel M.G."/>
            <person name="Panbangred W."/>
            <person name="Bechthold A."/>
        </authorList>
    </citation>
    <scope>NUCLEOTIDE SEQUENCE [LARGE SCALE GENOMIC DNA]</scope>
    <source>
        <strain evidence="5 6">44EHW</strain>
    </source>
</reference>
<comment type="caution">
    <text evidence="5">The sequence shown here is derived from an EMBL/GenBank/DDBJ whole genome shotgun (WGS) entry which is preliminary data.</text>
</comment>
<keyword evidence="2 5" id="KW-0489">Methyltransferase</keyword>
<dbReference type="GO" id="GO:0032259">
    <property type="term" value="P:methylation"/>
    <property type="evidence" value="ECO:0007669"/>
    <property type="project" value="UniProtKB-KW"/>
</dbReference>
<dbReference type="AlphaFoldDB" id="A0A1Q9LCK6"/>
<gene>
    <name evidence="5" type="ORF">BJP25_01655</name>
</gene>
<dbReference type="InterPro" id="IPR029063">
    <property type="entry name" value="SAM-dependent_MTases_sf"/>
</dbReference>
<evidence type="ECO:0000259" key="4">
    <source>
        <dbReference type="Pfam" id="PF08241"/>
    </source>
</evidence>
<dbReference type="GO" id="GO:0008757">
    <property type="term" value="F:S-adenosylmethionine-dependent methyltransferase activity"/>
    <property type="evidence" value="ECO:0007669"/>
    <property type="project" value="InterPro"/>
</dbReference>
<evidence type="ECO:0000256" key="3">
    <source>
        <dbReference type="ARBA" id="ARBA00022679"/>
    </source>
</evidence>
<dbReference type="Proteomes" id="UP000186040">
    <property type="component" value="Unassembled WGS sequence"/>
</dbReference>
<dbReference type="PANTHER" id="PTHR44942:SF4">
    <property type="entry name" value="METHYLTRANSFERASE TYPE 11 DOMAIN-CONTAINING PROTEIN"/>
    <property type="match status" value="1"/>
</dbReference>
<evidence type="ECO:0000313" key="6">
    <source>
        <dbReference type="Proteomes" id="UP000186040"/>
    </source>
</evidence>
<sequence length="245" mass="26614">MEPELFARRASSFGAAAADYHRHRPGYPVEAVAWAVGDAERVLDLAAGTGKLTEALLDLGIEVTAVEPDERLREWFHRLFPDVAVRDGTAEAIPLRDACVDAVVVGQAYHWFDQAAAIPEMLRVLRPGGVLATLANHDDQSVPWVAELASLATTSIGPPRNHAARVPEHPGLKPPEQVQVHHAQRRTAASMLETVKTHSNVSQAPAAERAEVLTRVRDFLSANPATSTGEFDRPLITTVIRAAKR</sequence>
<dbReference type="RefSeq" id="WP_075977971.1">
    <property type="nucleotide sequence ID" value="NZ_MKQR01000028.1"/>
</dbReference>
<name>A0A1Q9LCK6_9PSEU</name>
<dbReference type="SUPFAM" id="SSF53335">
    <property type="entry name" value="S-adenosyl-L-methionine-dependent methyltransferases"/>
    <property type="match status" value="1"/>
</dbReference>
<dbReference type="Gene3D" id="3.40.50.150">
    <property type="entry name" value="Vaccinia Virus protein VP39"/>
    <property type="match status" value="1"/>
</dbReference>
<dbReference type="OrthoDB" id="9797252at2"/>
<feature type="domain" description="Methyltransferase type 11" evidence="4">
    <location>
        <begin position="43"/>
        <end position="132"/>
    </location>
</feature>
<dbReference type="CDD" id="cd02440">
    <property type="entry name" value="AdoMet_MTases"/>
    <property type="match status" value="1"/>
</dbReference>
<comment type="similarity">
    <text evidence="1">Belongs to the methyltransferase superfamily.</text>
</comment>
<keyword evidence="6" id="KW-1185">Reference proteome</keyword>
<evidence type="ECO:0000256" key="2">
    <source>
        <dbReference type="ARBA" id="ARBA00022603"/>
    </source>
</evidence>
<proteinExistence type="inferred from homology"/>